<comment type="similarity">
    <text evidence="2">Belongs to the MNN1/MNT family.</text>
</comment>
<organism evidence="11 12">
    <name type="scientific">Peronospora matthiolae</name>
    <dbReference type="NCBI Taxonomy" id="2874970"/>
    <lineage>
        <taxon>Eukaryota</taxon>
        <taxon>Sar</taxon>
        <taxon>Stramenopiles</taxon>
        <taxon>Oomycota</taxon>
        <taxon>Peronosporomycetes</taxon>
        <taxon>Peronosporales</taxon>
        <taxon>Peronosporaceae</taxon>
        <taxon>Peronospora</taxon>
    </lineage>
</organism>
<evidence type="ECO:0000256" key="2">
    <source>
        <dbReference type="ARBA" id="ARBA00009105"/>
    </source>
</evidence>
<evidence type="ECO:0000256" key="4">
    <source>
        <dbReference type="ARBA" id="ARBA00022679"/>
    </source>
</evidence>
<dbReference type="InterPro" id="IPR022751">
    <property type="entry name" value="Alpha_mannosyltransferase"/>
</dbReference>
<dbReference type="GO" id="GO:0006493">
    <property type="term" value="P:protein O-linked glycosylation"/>
    <property type="evidence" value="ECO:0007669"/>
    <property type="project" value="TreeGrafter"/>
</dbReference>
<dbReference type="Proteomes" id="UP001162060">
    <property type="component" value="Unassembled WGS sequence"/>
</dbReference>
<evidence type="ECO:0000313" key="12">
    <source>
        <dbReference type="Proteomes" id="UP001162060"/>
    </source>
</evidence>
<dbReference type="InterPro" id="IPR029044">
    <property type="entry name" value="Nucleotide-diphossugar_trans"/>
</dbReference>
<keyword evidence="9" id="KW-0325">Glycoprotein</keyword>
<dbReference type="PANTHER" id="PTHR31392">
    <property type="entry name" value="ALPHA-1,3-MANNOSYLTRANSFERASE MNN1-RELATED"/>
    <property type="match status" value="1"/>
</dbReference>
<keyword evidence="3" id="KW-0328">Glycosyltransferase</keyword>
<keyword evidence="8 10" id="KW-0472">Membrane</keyword>
<keyword evidence="4" id="KW-0808">Transferase</keyword>
<feature type="transmembrane region" description="Helical" evidence="10">
    <location>
        <begin position="39"/>
        <end position="60"/>
    </location>
</feature>
<reference evidence="11" key="1">
    <citation type="submission" date="2024-01" db="EMBL/GenBank/DDBJ databases">
        <authorList>
            <person name="Webb A."/>
        </authorList>
    </citation>
    <scope>NUCLEOTIDE SEQUENCE</scope>
    <source>
        <strain evidence="11">Pm1</strain>
    </source>
</reference>
<evidence type="ECO:0000313" key="11">
    <source>
        <dbReference type="EMBL" id="CAK7924398.1"/>
    </source>
</evidence>
<dbReference type="GO" id="GO:0005794">
    <property type="term" value="C:Golgi apparatus"/>
    <property type="evidence" value="ECO:0007669"/>
    <property type="project" value="TreeGrafter"/>
</dbReference>
<evidence type="ECO:0000256" key="6">
    <source>
        <dbReference type="ARBA" id="ARBA00022968"/>
    </source>
</evidence>
<dbReference type="GO" id="GO:0016020">
    <property type="term" value="C:membrane"/>
    <property type="evidence" value="ECO:0007669"/>
    <property type="project" value="UniProtKB-SubCell"/>
</dbReference>
<evidence type="ECO:0000256" key="7">
    <source>
        <dbReference type="ARBA" id="ARBA00022989"/>
    </source>
</evidence>
<dbReference type="GO" id="GO:0000033">
    <property type="term" value="F:alpha-1,3-mannosyltransferase activity"/>
    <property type="evidence" value="ECO:0007669"/>
    <property type="project" value="TreeGrafter"/>
</dbReference>
<dbReference type="PANTHER" id="PTHR31392:SF1">
    <property type="entry name" value="ALPHA-1,3-MANNOSYLTRANSFERASE MNN1-RELATED"/>
    <property type="match status" value="1"/>
</dbReference>
<dbReference type="SUPFAM" id="SSF53448">
    <property type="entry name" value="Nucleotide-diphospho-sugar transferases"/>
    <property type="match status" value="1"/>
</dbReference>
<keyword evidence="7 10" id="KW-1133">Transmembrane helix</keyword>
<evidence type="ECO:0000256" key="9">
    <source>
        <dbReference type="ARBA" id="ARBA00023180"/>
    </source>
</evidence>
<evidence type="ECO:0000256" key="10">
    <source>
        <dbReference type="SAM" id="Phobius"/>
    </source>
</evidence>
<accession>A0AAV1TRK1</accession>
<proteinExistence type="inferred from homology"/>
<comment type="subcellular location">
    <subcellularLocation>
        <location evidence="1">Membrane</location>
        <topology evidence="1">Single-pass type II membrane protein</topology>
    </subcellularLocation>
</comment>
<gene>
    <name evidence="11" type="ORF">PM001_LOCUS9548</name>
</gene>
<evidence type="ECO:0000256" key="8">
    <source>
        <dbReference type="ARBA" id="ARBA00023136"/>
    </source>
</evidence>
<dbReference type="EMBL" id="CAKLBY020000074">
    <property type="protein sequence ID" value="CAK7924398.1"/>
    <property type="molecule type" value="Genomic_DNA"/>
</dbReference>
<protein>
    <submittedName>
        <fullName evidence="11">Uncharacterized protein</fullName>
    </submittedName>
</protein>
<evidence type="ECO:0000256" key="1">
    <source>
        <dbReference type="ARBA" id="ARBA00004606"/>
    </source>
</evidence>
<keyword evidence="5 10" id="KW-0812">Transmembrane</keyword>
<evidence type="ECO:0000256" key="5">
    <source>
        <dbReference type="ARBA" id="ARBA00022692"/>
    </source>
</evidence>
<name>A0AAV1TRK1_9STRA</name>
<dbReference type="AlphaFoldDB" id="A0AAV1TRK1"/>
<dbReference type="Pfam" id="PF11051">
    <property type="entry name" value="Mannosyl_trans3"/>
    <property type="match status" value="1"/>
</dbReference>
<sequence length="509" mass="58286">MQRQTFSEKSMALLQVARSDHYSRPNILRDSCPSRLRSCVLLLVLCGLWMLVMMANLLGINQIMGRSISVPEGDEEVHDSSYRPPSPARRDLFSTHDEKRMEKQLIYTIHETAQRTIDKRGIVLPLYDDIATLGVSLILELRAMDVHLPIEIPYCGDLKDSTIRTVLEQEEVGVLHFYDVCELASKTVSLRDASVKVFCESLSNCYELFRSFDIKILAMILSRFEEVMLLDADTLFFESPMSLWDTDKYLSTGTLFFYDRFISDTKHLGKILDGGKGDVREIHDFMSRFDVSPFEPLGYIERPRATSKNRVPVKLKFSPSEHLLTSHSWNYRAGHEMDSSLVLWNKKRQPRATAILGAFVAVNRIGRPPSYGDKELFYAAAELAETQYAFSDFGTGGAGWDLRDYGPGKSVLCGSATHYYPVKPKDKRLAANVSVLYLNSDDILVYDPKKKPVYYTQARPYQKYPAKLTMRGQLLECLYDETGVRFSPEQEDHMLLRQRFHEIAEAWLK</sequence>
<comment type="caution">
    <text evidence="11">The sequence shown here is derived from an EMBL/GenBank/DDBJ whole genome shotgun (WGS) entry which is preliminary data.</text>
</comment>
<evidence type="ECO:0000256" key="3">
    <source>
        <dbReference type="ARBA" id="ARBA00022676"/>
    </source>
</evidence>
<keyword evidence="6" id="KW-0735">Signal-anchor</keyword>